<reference evidence="3 4" key="1">
    <citation type="submission" date="2018-09" db="EMBL/GenBank/DDBJ databases">
        <title>Genome sequencing of strain 1JSPR-7.</title>
        <authorList>
            <person name="Heo J."/>
            <person name="Kim S.-J."/>
            <person name="Kwon S.-W."/>
        </authorList>
    </citation>
    <scope>NUCLEOTIDE SEQUENCE [LARGE SCALE GENOMIC DNA]</scope>
    <source>
        <strain evidence="3 4">1JSPR-7</strain>
    </source>
</reference>
<evidence type="ECO:0000313" key="3">
    <source>
        <dbReference type="EMBL" id="AYG02013.1"/>
    </source>
</evidence>
<protein>
    <recommendedName>
        <fullName evidence="2">Activator of Hsp90 ATPase homologue 1/2-like C-terminal domain-containing protein</fullName>
    </recommendedName>
</protein>
<gene>
    <name evidence="3" type="ORF">D7I46_12350</name>
</gene>
<evidence type="ECO:0000256" key="1">
    <source>
        <dbReference type="ARBA" id="ARBA00006817"/>
    </source>
</evidence>
<dbReference type="Gene3D" id="3.30.530.20">
    <property type="match status" value="1"/>
</dbReference>
<dbReference type="EMBL" id="CP032627">
    <property type="protein sequence ID" value="AYG02013.1"/>
    <property type="molecule type" value="Genomic_DNA"/>
</dbReference>
<proteinExistence type="inferred from homology"/>
<accession>A0A387BDR4</accession>
<dbReference type="SUPFAM" id="SSF55961">
    <property type="entry name" value="Bet v1-like"/>
    <property type="match status" value="1"/>
</dbReference>
<sequence length="159" mass="18339">MEINTRMEISAPASEIFDAFVNPEKIGNFWFSNSSERWEKGKTIILSYEEFEANVPIQIMDIRENRRILLTWGPISDERAVTMSFTQVDEKTIVEVKEVGFQEYERLLTDPVLAEVRTYEYEEIINNLMGGKGGWTFVLACLKAYLENGVTSLRTGLLR</sequence>
<dbReference type="Proteomes" id="UP000269374">
    <property type="component" value="Chromosome"/>
</dbReference>
<dbReference type="KEGG" id="lact:D7I46_12350"/>
<dbReference type="Pfam" id="PF08327">
    <property type="entry name" value="AHSA1"/>
    <property type="match status" value="1"/>
</dbReference>
<feature type="domain" description="Activator of Hsp90 ATPase homologue 1/2-like C-terminal" evidence="2">
    <location>
        <begin position="11"/>
        <end position="146"/>
    </location>
</feature>
<organism evidence="3 4">
    <name type="scientific">Lactococcus allomyrinae</name>
    <dbReference type="NCBI Taxonomy" id="2419773"/>
    <lineage>
        <taxon>Bacteria</taxon>
        <taxon>Bacillati</taxon>
        <taxon>Bacillota</taxon>
        <taxon>Bacilli</taxon>
        <taxon>Lactobacillales</taxon>
        <taxon>Streptococcaceae</taxon>
        <taxon>Lactococcus</taxon>
    </lineage>
</organism>
<dbReference type="InterPro" id="IPR013538">
    <property type="entry name" value="ASHA1/2-like_C"/>
</dbReference>
<dbReference type="AlphaFoldDB" id="A0A387BDR4"/>
<dbReference type="OrthoDB" id="2364866at2"/>
<evidence type="ECO:0000259" key="2">
    <source>
        <dbReference type="Pfam" id="PF08327"/>
    </source>
</evidence>
<comment type="similarity">
    <text evidence="1">Belongs to the AHA1 family.</text>
</comment>
<dbReference type="InterPro" id="IPR023393">
    <property type="entry name" value="START-like_dom_sf"/>
</dbReference>
<keyword evidence="4" id="KW-1185">Reference proteome</keyword>
<evidence type="ECO:0000313" key="4">
    <source>
        <dbReference type="Proteomes" id="UP000269374"/>
    </source>
</evidence>
<name>A0A387BDR4_9LACT</name>